<keyword evidence="7 19" id="KW-1003">Cell membrane</keyword>
<evidence type="ECO:0000256" key="16">
    <source>
        <dbReference type="ARBA" id="ARBA00032853"/>
    </source>
</evidence>
<dbReference type="NCBIfam" id="TIGR00317">
    <property type="entry name" value="cobS"/>
    <property type="match status" value="1"/>
</dbReference>
<evidence type="ECO:0000256" key="2">
    <source>
        <dbReference type="ARBA" id="ARBA00004651"/>
    </source>
</evidence>
<evidence type="ECO:0000256" key="11">
    <source>
        <dbReference type="ARBA" id="ARBA00022842"/>
    </source>
</evidence>
<keyword evidence="8 19" id="KW-0169">Cobalamin biosynthesis</keyword>
<evidence type="ECO:0000256" key="9">
    <source>
        <dbReference type="ARBA" id="ARBA00022679"/>
    </source>
</evidence>
<accession>A0ABQ1PGA8</accession>
<comment type="function">
    <text evidence="14 19">Joins adenosylcobinamide-GDP and alpha-ribazole to generate adenosylcobalamin (Ado-cobalamin). Also synthesizes adenosylcobalamin 5'-phosphate from adenosylcobinamide-GDP and alpha-ribazole 5'-phosphate.</text>
</comment>
<evidence type="ECO:0000256" key="1">
    <source>
        <dbReference type="ARBA" id="ARBA00001946"/>
    </source>
</evidence>
<dbReference type="HAMAP" id="MF_00719">
    <property type="entry name" value="CobS"/>
    <property type="match status" value="1"/>
</dbReference>
<comment type="cofactor">
    <cofactor evidence="1 19">
        <name>Mg(2+)</name>
        <dbReference type="ChEBI" id="CHEBI:18420"/>
    </cofactor>
</comment>
<evidence type="ECO:0000256" key="18">
    <source>
        <dbReference type="ARBA" id="ARBA00049504"/>
    </source>
</evidence>
<gene>
    <name evidence="19 20" type="primary">cobS</name>
    <name evidence="20" type="ORF">GCM10011382_28920</name>
</gene>
<feature type="transmembrane region" description="Helical" evidence="19">
    <location>
        <begin position="224"/>
        <end position="248"/>
    </location>
</feature>
<name>A0ABQ1PGA8_9GAMM</name>
<dbReference type="PANTHER" id="PTHR34148">
    <property type="entry name" value="ADENOSYLCOBINAMIDE-GDP RIBAZOLETRANSFERASE"/>
    <property type="match status" value="1"/>
</dbReference>
<dbReference type="InterPro" id="IPR003805">
    <property type="entry name" value="CobS"/>
</dbReference>
<dbReference type="EMBL" id="BMHM01000006">
    <property type="protein sequence ID" value="GGC96604.1"/>
    <property type="molecule type" value="Genomic_DNA"/>
</dbReference>
<proteinExistence type="inferred from homology"/>
<feature type="transmembrane region" description="Helical" evidence="19">
    <location>
        <begin position="63"/>
        <end position="83"/>
    </location>
</feature>
<keyword evidence="9 19" id="KW-0808">Transferase</keyword>
<dbReference type="EC" id="2.7.8.26" evidence="5 19"/>
<dbReference type="Proteomes" id="UP000597301">
    <property type="component" value="Unassembled WGS sequence"/>
</dbReference>
<evidence type="ECO:0000256" key="10">
    <source>
        <dbReference type="ARBA" id="ARBA00022692"/>
    </source>
</evidence>
<keyword evidence="21" id="KW-1185">Reference proteome</keyword>
<evidence type="ECO:0000256" key="6">
    <source>
        <dbReference type="ARBA" id="ARBA00015850"/>
    </source>
</evidence>
<comment type="catalytic activity">
    <reaction evidence="17 19">
        <text>alpha-ribazole + adenosylcob(III)inamide-GDP = adenosylcob(III)alamin + GMP + H(+)</text>
        <dbReference type="Rhea" id="RHEA:16049"/>
        <dbReference type="ChEBI" id="CHEBI:10329"/>
        <dbReference type="ChEBI" id="CHEBI:15378"/>
        <dbReference type="ChEBI" id="CHEBI:18408"/>
        <dbReference type="ChEBI" id="CHEBI:58115"/>
        <dbReference type="ChEBI" id="CHEBI:60487"/>
        <dbReference type="EC" id="2.7.8.26"/>
    </reaction>
</comment>
<organism evidence="20 21">
    <name type="scientific">Vreelandella lutescens</name>
    <dbReference type="NCBI Taxonomy" id="1602943"/>
    <lineage>
        <taxon>Bacteria</taxon>
        <taxon>Pseudomonadati</taxon>
        <taxon>Pseudomonadota</taxon>
        <taxon>Gammaproteobacteria</taxon>
        <taxon>Oceanospirillales</taxon>
        <taxon>Halomonadaceae</taxon>
        <taxon>Vreelandella</taxon>
    </lineage>
</organism>
<dbReference type="RefSeq" id="WP_188640207.1">
    <property type="nucleotide sequence ID" value="NZ_BMHM01000006.1"/>
</dbReference>
<comment type="subcellular location">
    <subcellularLocation>
        <location evidence="2 19">Cell membrane</location>
        <topology evidence="2 19">Multi-pass membrane protein</topology>
    </subcellularLocation>
</comment>
<evidence type="ECO:0000256" key="13">
    <source>
        <dbReference type="ARBA" id="ARBA00023136"/>
    </source>
</evidence>
<evidence type="ECO:0000256" key="14">
    <source>
        <dbReference type="ARBA" id="ARBA00025228"/>
    </source>
</evidence>
<feature type="transmembrane region" description="Helical" evidence="19">
    <location>
        <begin position="140"/>
        <end position="162"/>
    </location>
</feature>
<feature type="transmembrane region" description="Helical" evidence="19">
    <location>
        <begin position="33"/>
        <end position="56"/>
    </location>
</feature>
<evidence type="ECO:0000256" key="15">
    <source>
        <dbReference type="ARBA" id="ARBA00032605"/>
    </source>
</evidence>
<feature type="transmembrane region" description="Helical" evidence="19">
    <location>
        <begin position="182"/>
        <end position="212"/>
    </location>
</feature>
<evidence type="ECO:0000313" key="20">
    <source>
        <dbReference type="EMBL" id="GGC96604.1"/>
    </source>
</evidence>
<protein>
    <recommendedName>
        <fullName evidence="6 19">Adenosylcobinamide-GDP ribazoletransferase</fullName>
        <ecNumber evidence="5 19">2.7.8.26</ecNumber>
    </recommendedName>
    <alternativeName>
        <fullName evidence="16 19">Cobalamin synthase</fullName>
    </alternativeName>
    <alternativeName>
        <fullName evidence="15 19">Cobalamin-5'-phosphate synthase</fullName>
    </alternativeName>
</protein>
<evidence type="ECO:0000256" key="4">
    <source>
        <dbReference type="ARBA" id="ARBA00010561"/>
    </source>
</evidence>
<keyword evidence="12 19" id="KW-1133">Transmembrane helix</keyword>
<comment type="catalytic activity">
    <reaction evidence="18 19">
        <text>alpha-ribazole 5'-phosphate + adenosylcob(III)inamide-GDP = adenosylcob(III)alamin 5'-phosphate + GMP + H(+)</text>
        <dbReference type="Rhea" id="RHEA:23560"/>
        <dbReference type="ChEBI" id="CHEBI:15378"/>
        <dbReference type="ChEBI" id="CHEBI:57918"/>
        <dbReference type="ChEBI" id="CHEBI:58115"/>
        <dbReference type="ChEBI" id="CHEBI:60487"/>
        <dbReference type="ChEBI" id="CHEBI:60493"/>
        <dbReference type="EC" id="2.7.8.26"/>
    </reaction>
</comment>
<reference evidence="21" key="1">
    <citation type="journal article" date="2019" name="Int. J. Syst. Evol. Microbiol.">
        <title>The Global Catalogue of Microorganisms (GCM) 10K type strain sequencing project: providing services to taxonomists for standard genome sequencing and annotation.</title>
        <authorList>
            <consortium name="The Broad Institute Genomics Platform"/>
            <consortium name="The Broad Institute Genome Sequencing Center for Infectious Disease"/>
            <person name="Wu L."/>
            <person name="Ma J."/>
        </authorList>
    </citation>
    <scope>NUCLEOTIDE SEQUENCE [LARGE SCALE GENOMIC DNA]</scope>
    <source>
        <strain evidence="21">CGMCC 1.15122</strain>
    </source>
</reference>
<dbReference type="PANTHER" id="PTHR34148:SF1">
    <property type="entry name" value="ADENOSYLCOBINAMIDE-GDP RIBAZOLETRANSFERASE"/>
    <property type="match status" value="1"/>
</dbReference>
<comment type="pathway">
    <text evidence="3 19">Cofactor biosynthesis; adenosylcobalamin biosynthesis; adenosylcobalamin from cob(II)yrinate a,c-diamide: step 7/7.</text>
</comment>
<evidence type="ECO:0000256" key="17">
    <source>
        <dbReference type="ARBA" id="ARBA00048623"/>
    </source>
</evidence>
<comment type="similarity">
    <text evidence="4 19">Belongs to the CobS family.</text>
</comment>
<keyword evidence="13 19" id="KW-0472">Membrane</keyword>
<evidence type="ECO:0000256" key="8">
    <source>
        <dbReference type="ARBA" id="ARBA00022573"/>
    </source>
</evidence>
<evidence type="ECO:0000256" key="19">
    <source>
        <dbReference type="HAMAP-Rule" id="MF_00719"/>
    </source>
</evidence>
<keyword evidence="11 19" id="KW-0460">Magnesium</keyword>
<comment type="caution">
    <text evidence="20">The sequence shown here is derived from an EMBL/GenBank/DDBJ whole genome shotgun (WGS) entry which is preliminary data.</text>
</comment>
<evidence type="ECO:0000256" key="5">
    <source>
        <dbReference type="ARBA" id="ARBA00013200"/>
    </source>
</evidence>
<evidence type="ECO:0000313" key="21">
    <source>
        <dbReference type="Proteomes" id="UP000597301"/>
    </source>
</evidence>
<evidence type="ECO:0000256" key="12">
    <source>
        <dbReference type="ARBA" id="ARBA00022989"/>
    </source>
</evidence>
<sequence length="258" mass="28381">MKNVMYGALLALQFLTRLPIPVACPWTPETRRWAIRAYPLVGLLIGALLAGSALLLEQLATPAPITALLLLSLWVAISGGLHLDGVMDLADALGSNQPLERRWEIMKDPQTGSFAMLALLFLLAWKGVLLWALLHYSAPLWWLVIVPALGRWAGVALLILTPCAHPRGLAWSWQQSLGLRDVLFALVPLLLLALVFPALGVWLIAVALWVALVRWALLRLFNGINGDMVGATIEGGELWLLILMWSWWQFVTALPPGT</sequence>
<dbReference type="Pfam" id="PF02654">
    <property type="entry name" value="CobS"/>
    <property type="match status" value="1"/>
</dbReference>
<keyword evidence="10 19" id="KW-0812">Transmembrane</keyword>
<evidence type="ECO:0000256" key="7">
    <source>
        <dbReference type="ARBA" id="ARBA00022475"/>
    </source>
</evidence>
<evidence type="ECO:0000256" key="3">
    <source>
        <dbReference type="ARBA" id="ARBA00004663"/>
    </source>
</evidence>
<feature type="transmembrane region" description="Helical" evidence="19">
    <location>
        <begin position="114"/>
        <end position="133"/>
    </location>
</feature>